<dbReference type="EMBL" id="MU003710">
    <property type="protein sequence ID" value="KAF2805136.1"/>
    <property type="molecule type" value="Genomic_DNA"/>
</dbReference>
<gene>
    <name evidence="2 4" type="ORF">BDZ99DRAFT_113751</name>
</gene>
<protein>
    <submittedName>
        <fullName evidence="2 4">Uncharacterized protein</fullName>
    </submittedName>
</protein>
<keyword evidence="3" id="KW-1185">Reference proteome</keyword>
<organism evidence="2">
    <name type="scientific">Mytilinidion resinicola</name>
    <dbReference type="NCBI Taxonomy" id="574789"/>
    <lineage>
        <taxon>Eukaryota</taxon>
        <taxon>Fungi</taxon>
        <taxon>Dikarya</taxon>
        <taxon>Ascomycota</taxon>
        <taxon>Pezizomycotina</taxon>
        <taxon>Dothideomycetes</taxon>
        <taxon>Pleosporomycetidae</taxon>
        <taxon>Mytilinidiales</taxon>
        <taxon>Mytilinidiaceae</taxon>
        <taxon>Mytilinidion</taxon>
    </lineage>
</organism>
<dbReference type="AlphaFoldDB" id="A0A6A6Y8H1"/>
<dbReference type="RefSeq" id="XP_033572100.1">
    <property type="nucleotide sequence ID" value="XM_033712451.1"/>
</dbReference>
<name>A0A6A6Y8H1_9PEZI</name>
<evidence type="ECO:0000313" key="4">
    <source>
        <dbReference type="RefSeq" id="XP_033572100.1"/>
    </source>
</evidence>
<feature type="transmembrane region" description="Helical" evidence="1">
    <location>
        <begin position="90"/>
        <end position="110"/>
    </location>
</feature>
<sequence length="116" mass="13429">MYIAPSTTLSPLTPCGHLQLPFCQSINQWNWRFFSLRLGPGRMNRVSQVCHSTSTINPQVLRVFFYDMRITLFFLVCMTLTSITTTHARFTHKLCLSLLAYVVFAFGLYYDAHELL</sequence>
<reference evidence="2 4" key="1">
    <citation type="journal article" date="2020" name="Stud. Mycol.">
        <title>101 Dothideomycetes genomes: a test case for predicting lifestyles and emergence of pathogens.</title>
        <authorList>
            <person name="Haridas S."/>
            <person name="Albert R."/>
            <person name="Binder M."/>
            <person name="Bloem J."/>
            <person name="Labutti K."/>
            <person name="Salamov A."/>
            <person name="Andreopoulos B."/>
            <person name="Baker S."/>
            <person name="Barry K."/>
            <person name="Bills G."/>
            <person name="Bluhm B."/>
            <person name="Cannon C."/>
            <person name="Castanera R."/>
            <person name="Culley D."/>
            <person name="Daum C."/>
            <person name="Ezra D."/>
            <person name="Gonzalez J."/>
            <person name="Henrissat B."/>
            <person name="Kuo A."/>
            <person name="Liang C."/>
            <person name="Lipzen A."/>
            <person name="Lutzoni F."/>
            <person name="Magnuson J."/>
            <person name="Mondo S."/>
            <person name="Nolan M."/>
            <person name="Ohm R."/>
            <person name="Pangilinan J."/>
            <person name="Park H.-J."/>
            <person name="Ramirez L."/>
            <person name="Alfaro M."/>
            <person name="Sun H."/>
            <person name="Tritt A."/>
            <person name="Yoshinaga Y."/>
            <person name="Zwiers L.-H."/>
            <person name="Turgeon B."/>
            <person name="Goodwin S."/>
            <person name="Spatafora J."/>
            <person name="Crous P."/>
            <person name="Grigoriev I."/>
        </authorList>
    </citation>
    <scope>NUCLEOTIDE SEQUENCE</scope>
    <source>
        <strain evidence="2 4">CBS 304.34</strain>
    </source>
</reference>
<accession>A0A6A6Y8H1</accession>
<keyword evidence="1" id="KW-1133">Transmembrane helix</keyword>
<evidence type="ECO:0000313" key="3">
    <source>
        <dbReference type="Proteomes" id="UP000504636"/>
    </source>
</evidence>
<dbReference type="GeneID" id="54453344"/>
<keyword evidence="1" id="KW-0812">Transmembrane</keyword>
<evidence type="ECO:0000256" key="1">
    <source>
        <dbReference type="SAM" id="Phobius"/>
    </source>
</evidence>
<reference evidence="4" key="3">
    <citation type="submission" date="2025-04" db="UniProtKB">
        <authorList>
            <consortium name="RefSeq"/>
        </authorList>
    </citation>
    <scope>IDENTIFICATION</scope>
    <source>
        <strain evidence="4">CBS 304.34</strain>
    </source>
</reference>
<proteinExistence type="predicted"/>
<evidence type="ECO:0000313" key="2">
    <source>
        <dbReference type="EMBL" id="KAF2805136.1"/>
    </source>
</evidence>
<feature type="transmembrane region" description="Helical" evidence="1">
    <location>
        <begin position="63"/>
        <end position="83"/>
    </location>
</feature>
<reference evidence="4" key="2">
    <citation type="submission" date="2020-04" db="EMBL/GenBank/DDBJ databases">
        <authorList>
            <consortium name="NCBI Genome Project"/>
        </authorList>
    </citation>
    <scope>NUCLEOTIDE SEQUENCE</scope>
    <source>
        <strain evidence="4">CBS 304.34</strain>
    </source>
</reference>
<keyword evidence="1" id="KW-0472">Membrane</keyword>
<dbReference type="Proteomes" id="UP000504636">
    <property type="component" value="Unplaced"/>
</dbReference>